<evidence type="ECO:0000313" key="3">
    <source>
        <dbReference type="EMBL" id="KAG2903599.1"/>
    </source>
</evidence>
<dbReference type="Proteomes" id="UP000736787">
    <property type="component" value="Unassembled WGS sequence"/>
</dbReference>
<dbReference type="AlphaFoldDB" id="A0A329SJW4"/>
<dbReference type="EMBL" id="RCMI01000615">
    <property type="protein sequence ID" value="KAG2903599.1"/>
    <property type="molecule type" value="Genomic_DNA"/>
</dbReference>
<reference evidence="7 8" key="1">
    <citation type="submission" date="2018-01" db="EMBL/GenBank/DDBJ databases">
        <title>Draft genome of the strawberry crown rot pathogen Phytophthora cactorum.</title>
        <authorList>
            <person name="Armitage A.D."/>
            <person name="Lysoe E."/>
            <person name="Nellist C.F."/>
            <person name="Harrison R.J."/>
            <person name="Brurberg M.B."/>
        </authorList>
    </citation>
    <scope>NUCLEOTIDE SEQUENCE [LARGE SCALE GENOMIC DNA]</scope>
    <source>
        <strain evidence="7 8">10300</strain>
    </source>
</reference>
<reference evidence="2" key="2">
    <citation type="submission" date="2018-10" db="EMBL/GenBank/DDBJ databases">
        <title>Effector identification in a new, highly contiguous assembly of the strawberry crown rot pathogen Phytophthora cactorum.</title>
        <authorList>
            <person name="Armitage A.D."/>
            <person name="Nellist C.F."/>
            <person name="Bates H."/>
            <person name="Vickerstaff R.J."/>
            <person name="Harrison R.J."/>
        </authorList>
    </citation>
    <scope>NUCLEOTIDE SEQUENCE</scope>
    <source>
        <strain evidence="2">15-7</strain>
        <strain evidence="3">4032</strain>
        <strain evidence="4">4040</strain>
        <strain evidence="5">P415</strain>
        <strain evidence="6">P421</strain>
    </source>
</reference>
<dbReference type="Proteomes" id="UP000697107">
    <property type="component" value="Unassembled WGS sequence"/>
</dbReference>
<evidence type="ECO:0000313" key="2">
    <source>
        <dbReference type="EMBL" id="KAG2851547.1"/>
    </source>
</evidence>
<keyword evidence="1" id="KW-0732">Signal</keyword>
<dbReference type="OrthoDB" id="120748at2759"/>
<dbReference type="VEuPathDB" id="FungiDB:PC110_g6663"/>
<organism evidence="7 8">
    <name type="scientific">Phytophthora cactorum</name>
    <dbReference type="NCBI Taxonomy" id="29920"/>
    <lineage>
        <taxon>Eukaryota</taxon>
        <taxon>Sar</taxon>
        <taxon>Stramenopiles</taxon>
        <taxon>Oomycota</taxon>
        <taxon>Peronosporomycetes</taxon>
        <taxon>Peronosporales</taxon>
        <taxon>Peronosporaceae</taxon>
        <taxon>Phytophthora</taxon>
    </lineage>
</organism>
<dbReference type="Proteomes" id="UP000735874">
    <property type="component" value="Unassembled WGS sequence"/>
</dbReference>
<comment type="caution">
    <text evidence="7">The sequence shown here is derived from an EMBL/GenBank/DDBJ whole genome shotgun (WGS) entry which is preliminary data.</text>
</comment>
<evidence type="ECO:0008006" key="9">
    <source>
        <dbReference type="Google" id="ProtNLM"/>
    </source>
</evidence>
<evidence type="ECO:0000313" key="4">
    <source>
        <dbReference type="EMBL" id="KAG2919548.1"/>
    </source>
</evidence>
<dbReference type="EMBL" id="RCMG01000601">
    <property type="protein sequence ID" value="KAG2851547.1"/>
    <property type="molecule type" value="Genomic_DNA"/>
</dbReference>
<dbReference type="STRING" id="29920.A0A329SJW4"/>
<evidence type="ECO:0000313" key="6">
    <source>
        <dbReference type="EMBL" id="KAG3214945.1"/>
    </source>
</evidence>
<dbReference type="EMBL" id="RCMK01000604">
    <property type="protein sequence ID" value="KAG2919548.1"/>
    <property type="molecule type" value="Genomic_DNA"/>
</dbReference>
<dbReference type="Proteomes" id="UP000774804">
    <property type="component" value="Unassembled WGS sequence"/>
</dbReference>
<dbReference type="EMBL" id="RCMV01000596">
    <property type="protein sequence ID" value="KAG3214945.1"/>
    <property type="molecule type" value="Genomic_DNA"/>
</dbReference>
<name>A0A329SJW4_9STRA</name>
<dbReference type="EMBL" id="MJFZ01000121">
    <property type="protein sequence ID" value="RAW37083.1"/>
    <property type="molecule type" value="Genomic_DNA"/>
</dbReference>
<sequence length="163" mass="18591">MRSLLLIVFSTLVVLLATTGAVSPDVPNLEPATKKSGYASTSPVRSLSAEYNVDEKRRLRGDDNSMGMEEFNTDDEERASFMANIVEQAKAYYYGIKVGLNPHTESKWVMRYEDELYDSFYKLRETPASIRALYLDRKGILADRYKGWYDNKNKLAANKLARN</sequence>
<dbReference type="Proteomes" id="UP000760860">
    <property type="component" value="Unassembled WGS sequence"/>
</dbReference>
<feature type="signal peptide" evidence="1">
    <location>
        <begin position="1"/>
        <end position="21"/>
    </location>
</feature>
<evidence type="ECO:0000313" key="8">
    <source>
        <dbReference type="Proteomes" id="UP000251314"/>
    </source>
</evidence>
<keyword evidence="8" id="KW-1185">Reference proteome</keyword>
<dbReference type="Proteomes" id="UP000251314">
    <property type="component" value="Unassembled WGS sequence"/>
</dbReference>
<feature type="chain" id="PRO_5040067954" description="RxLR effector protein" evidence="1">
    <location>
        <begin position="22"/>
        <end position="163"/>
    </location>
</feature>
<evidence type="ECO:0000313" key="7">
    <source>
        <dbReference type="EMBL" id="RAW37083.1"/>
    </source>
</evidence>
<evidence type="ECO:0000256" key="1">
    <source>
        <dbReference type="SAM" id="SignalP"/>
    </source>
</evidence>
<evidence type="ECO:0000313" key="5">
    <source>
        <dbReference type="EMBL" id="KAG2958365.1"/>
    </source>
</evidence>
<dbReference type="EMBL" id="RCML01002285">
    <property type="protein sequence ID" value="KAG2958365.1"/>
    <property type="molecule type" value="Genomic_DNA"/>
</dbReference>
<gene>
    <name evidence="7" type="ORF">PC110_g6663</name>
    <name evidence="2" type="ORF">PC113_g15816</name>
    <name evidence="3" type="ORF">PC115_g15266</name>
    <name evidence="4" type="ORF">PC117_g16746</name>
    <name evidence="5" type="ORF">PC118_g23565</name>
    <name evidence="6" type="ORF">PC129_g14163</name>
</gene>
<protein>
    <recommendedName>
        <fullName evidence="9">RxLR effector protein</fullName>
    </recommendedName>
</protein>
<accession>A0A329SJW4</accession>
<proteinExistence type="predicted"/>